<feature type="domain" description="CusB-like three alpha-helical bundle" evidence="7">
    <location>
        <begin position="171"/>
        <end position="219"/>
    </location>
</feature>
<dbReference type="InterPro" id="IPR058790">
    <property type="entry name" value="BSH_CusB"/>
</dbReference>
<evidence type="ECO:0000256" key="2">
    <source>
        <dbReference type="ARBA" id="ARBA00022448"/>
    </source>
</evidence>
<keyword evidence="3" id="KW-0732">Signal</keyword>
<dbReference type="InterPro" id="IPR045800">
    <property type="entry name" value="HMBD"/>
</dbReference>
<evidence type="ECO:0000259" key="9">
    <source>
        <dbReference type="Pfam" id="PF25954"/>
    </source>
</evidence>
<keyword evidence="12" id="KW-1185">Reference proteome</keyword>
<dbReference type="OrthoDB" id="9806939at2"/>
<dbReference type="InterPro" id="IPR051909">
    <property type="entry name" value="MFP_Cation_Efflux"/>
</dbReference>
<feature type="region of interest" description="Disordered" evidence="5">
    <location>
        <begin position="415"/>
        <end position="435"/>
    </location>
</feature>
<evidence type="ECO:0000256" key="5">
    <source>
        <dbReference type="SAM" id="MobiDB-lite"/>
    </source>
</evidence>
<comment type="caution">
    <text evidence="11">The sequence shown here is derived from an EMBL/GenBank/DDBJ whole genome shotgun (WGS) entry which is preliminary data.</text>
</comment>
<evidence type="ECO:0000313" key="11">
    <source>
        <dbReference type="EMBL" id="TLU65409.1"/>
    </source>
</evidence>
<dbReference type="Gene3D" id="2.40.30.170">
    <property type="match status" value="1"/>
</dbReference>
<feature type="domain" description="CzcB-like C-terminal circularly permuted SH3-like" evidence="10">
    <location>
        <begin position="342"/>
        <end position="401"/>
    </location>
</feature>
<dbReference type="Pfam" id="PF19335">
    <property type="entry name" value="HMBD"/>
    <property type="match status" value="1"/>
</dbReference>
<feature type="region of interest" description="Disordered" evidence="5">
    <location>
        <begin position="11"/>
        <end position="45"/>
    </location>
</feature>
<dbReference type="GO" id="GO:0046914">
    <property type="term" value="F:transition metal ion binding"/>
    <property type="evidence" value="ECO:0007669"/>
    <property type="project" value="TreeGrafter"/>
</dbReference>
<evidence type="ECO:0000259" key="7">
    <source>
        <dbReference type="Pfam" id="PF25869"/>
    </source>
</evidence>
<dbReference type="AlphaFoldDB" id="A0A5R9ILD9"/>
<dbReference type="GO" id="GO:0022857">
    <property type="term" value="F:transmembrane transporter activity"/>
    <property type="evidence" value="ECO:0007669"/>
    <property type="project" value="InterPro"/>
</dbReference>
<dbReference type="PANTHER" id="PTHR30097">
    <property type="entry name" value="CATION EFFLUX SYSTEM PROTEIN CUSB"/>
    <property type="match status" value="1"/>
</dbReference>
<reference evidence="11 12" key="1">
    <citation type="submission" date="2019-05" db="EMBL/GenBank/DDBJ databases">
        <title>Genome sequences of Thalassotalea litorea 1K03283.</title>
        <authorList>
            <person name="Zhang D."/>
        </authorList>
    </citation>
    <scope>NUCLEOTIDE SEQUENCE [LARGE SCALE GENOMIC DNA]</scope>
    <source>
        <strain evidence="11 12">MCCC 1K03283</strain>
    </source>
</reference>
<sequence>MLLIPAPFGLAAQSSHPSEPHNQQQQQHQNQEQNQQLPQQNAQQLSQNLGSEKVQYICPMHSHIVKDHPGKCPICGMDLVAKTVQGSRDLLPSPQIEISGAIQQNLALTTAQVNRSVLWRYIETFGSIVYDEQGQRHLHPRASGWIENLAVNTLAQPVKKGQLLYEIYSPDLLLAQDEYLSLYRDKNISDALKQRGRTRLTLLGMDDDLIDRIERGNQPLYRVPYYAPTNGIVANLDIRQGMYVNPENEIMMLADPTALWVIADVFEHQIDWVKTGKWVEFDLPALGIFAAEGEIEYIYPELDANTRTLKVRLSLKNPDGVFKPNMIANVRIYGGATEPVLNIPQQALIQTEKQNRVVVQKDDSTFAIASVTVGMITQGRAEIIAGLEEGDKVVTSGQFLIDSEANIQSSMLRLNDHHDDSAPSVNASGDSHQHH</sequence>
<dbReference type="GO" id="GO:0015679">
    <property type="term" value="P:plasma membrane copper ion transport"/>
    <property type="evidence" value="ECO:0007669"/>
    <property type="project" value="TreeGrafter"/>
</dbReference>
<evidence type="ECO:0000259" key="10">
    <source>
        <dbReference type="Pfam" id="PF25975"/>
    </source>
</evidence>
<evidence type="ECO:0000256" key="4">
    <source>
        <dbReference type="ARBA" id="ARBA00023065"/>
    </source>
</evidence>
<organism evidence="11 12">
    <name type="scientific">Thalassotalea litorea</name>
    <dbReference type="NCBI Taxonomy" id="2020715"/>
    <lineage>
        <taxon>Bacteria</taxon>
        <taxon>Pseudomonadati</taxon>
        <taxon>Pseudomonadota</taxon>
        <taxon>Gammaproteobacteria</taxon>
        <taxon>Alteromonadales</taxon>
        <taxon>Colwelliaceae</taxon>
        <taxon>Thalassotalea</taxon>
    </lineage>
</organism>
<dbReference type="InterPro" id="IPR058792">
    <property type="entry name" value="Beta-barrel_RND_2"/>
</dbReference>
<dbReference type="Proteomes" id="UP000307790">
    <property type="component" value="Unassembled WGS sequence"/>
</dbReference>
<keyword evidence="2" id="KW-0813">Transport</keyword>
<dbReference type="Pfam" id="PF25975">
    <property type="entry name" value="CzcB_C"/>
    <property type="match status" value="1"/>
</dbReference>
<feature type="domain" description="CusB-like barrel-sandwich hybrid" evidence="8">
    <location>
        <begin position="137"/>
        <end position="252"/>
    </location>
</feature>
<dbReference type="InterPro" id="IPR058649">
    <property type="entry name" value="CzcB_C"/>
</dbReference>
<dbReference type="InterPro" id="IPR058791">
    <property type="entry name" value="3HB_CusB"/>
</dbReference>
<dbReference type="PANTHER" id="PTHR30097:SF15">
    <property type="entry name" value="CATION EFFLUX SYSTEM PROTEIN CUSB"/>
    <property type="match status" value="1"/>
</dbReference>
<evidence type="ECO:0000313" key="12">
    <source>
        <dbReference type="Proteomes" id="UP000307790"/>
    </source>
</evidence>
<feature type="domain" description="Heavy metal binding" evidence="6">
    <location>
        <begin position="56"/>
        <end position="82"/>
    </location>
</feature>
<evidence type="ECO:0000256" key="3">
    <source>
        <dbReference type="ARBA" id="ARBA00022729"/>
    </source>
</evidence>
<gene>
    <name evidence="11" type="ORF">FE810_08575</name>
</gene>
<dbReference type="Pfam" id="PF25954">
    <property type="entry name" value="Beta-barrel_RND_2"/>
    <property type="match status" value="1"/>
</dbReference>
<dbReference type="FunFam" id="2.40.420.20:FF:000003">
    <property type="entry name" value="Cation efflux system protein cusB"/>
    <property type="match status" value="1"/>
</dbReference>
<dbReference type="EMBL" id="VCBC01000007">
    <property type="protein sequence ID" value="TLU65409.1"/>
    <property type="molecule type" value="Genomic_DNA"/>
</dbReference>
<dbReference type="GO" id="GO:0060003">
    <property type="term" value="P:copper ion export"/>
    <property type="evidence" value="ECO:0007669"/>
    <property type="project" value="TreeGrafter"/>
</dbReference>
<protein>
    <submittedName>
        <fullName evidence="11">Efflux RND transporter periplasmic adaptor subunit</fullName>
    </submittedName>
</protein>
<name>A0A5R9ILD9_9GAMM</name>
<evidence type="ECO:0000259" key="6">
    <source>
        <dbReference type="Pfam" id="PF19335"/>
    </source>
</evidence>
<evidence type="ECO:0000256" key="1">
    <source>
        <dbReference type="ARBA" id="ARBA00009477"/>
    </source>
</evidence>
<dbReference type="SUPFAM" id="SSF111369">
    <property type="entry name" value="HlyD-like secretion proteins"/>
    <property type="match status" value="1"/>
</dbReference>
<comment type="similarity">
    <text evidence="1">Belongs to the membrane fusion protein (MFP) (TC 8.A.1) family.</text>
</comment>
<dbReference type="Pfam" id="PF25919">
    <property type="entry name" value="BSH_CusB"/>
    <property type="match status" value="1"/>
</dbReference>
<proteinExistence type="inferred from homology"/>
<keyword evidence="4" id="KW-0406">Ion transport</keyword>
<feature type="compositionally biased region" description="Polar residues" evidence="5">
    <location>
        <begin position="423"/>
        <end position="435"/>
    </location>
</feature>
<feature type="domain" description="CusB-like beta-barrel" evidence="9">
    <location>
        <begin position="259"/>
        <end position="333"/>
    </location>
</feature>
<dbReference type="NCBIfam" id="TIGR01730">
    <property type="entry name" value="RND_mfp"/>
    <property type="match status" value="1"/>
</dbReference>
<dbReference type="Gene3D" id="6.10.140.730">
    <property type="match status" value="1"/>
</dbReference>
<dbReference type="GO" id="GO:0016020">
    <property type="term" value="C:membrane"/>
    <property type="evidence" value="ECO:0007669"/>
    <property type="project" value="InterPro"/>
</dbReference>
<dbReference type="Gene3D" id="2.40.420.20">
    <property type="match status" value="1"/>
</dbReference>
<evidence type="ECO:0000259" key="8">
    <source>
        <dbReference type="Pfam" id="PF25919"/>
    </source>
</evidence>
<accession>A0A5R9ILD9</accession>
<dbReference type="FunFam" id="2.40.30.170:FF:000010">
    <property type="entry name" value="Efflux RND transporter periplasmic adaptor subunit"/>
    <property type="match status" value="1"/>
</dbReference>
<feature type="compositionally biased region" description="Low complexity" evidence="5">
    <location>
        <begin position="13"/>
        <end position="45"/>
    </location>
</feature>
<dbReference type="Pfam" id="PF25869">
    <property type="entry name" value="3HB_CusB"/>
    <property type="match status" value="1"/>
</dbReference>
<dbReference type="GO" id="GO:0030288">
    <property type="term" value="C:outer membrane-bounded periplasmic space"/>
    <property type="evidence" value="ECO:0007669"/>
    <property type="project" value="TreeGrafter"/>
</dbReference>
<dbReference type="InterPro" id="IPR006143">
    <property type="entry name" value="RND_pump_MFP"/>
</dbReference>